<dbReference type="InterPro" id="IPR014757">
    <property type="entry name" value="Tscrpt_reg_IclR_C"/>
</dbReference>
<feature type="domain" description="HTH iclR-type" evidence="6">
    <location>
        <begin position="9"/>
        <end position="69"/>
    </location>
</feature>
<dbReference type="Pfam" id="PF01614">
    <property type="entry name" value="IclR_C"/>
    <property type="match status" value="1"/>
</dbReference>
<dbReference type="InterPro" id="IPR036388">
    <property type="entry name" value="WH-like_DNA-bd_sf"/>
</dbReference>
<dbReference type="PROSITE" id="PS51077">
    <property type="entry name" value="HTH_ICLR"/>
    <property type="match status" value="1"/>
</dbReference>
<evidence type="ECO:0000256" key="5">
    <source>
        <dbReference type="ARBA" id="ARBA00070406"/>
    </source>
</evidence>
<keyword evidence="3" id="KW-0804">Transcription</keyword>
<dbReference type="SUPFAM" id="SSF46785">
    <property type="entry name" value="Winged helix' DNA-binding domain"/>
    <property type="match status" value="1"/>
</dbReference>
<dbReference type="GO" id="GO:0003700">
    <property type="term" value="F:DNA-binding transcription factor activity"/>
    <property type="evidence" value="ECO:0007669"/>
    <property type="project" value="TreeGrafter"/>
</dbReference>
<dbReference type="FunFam" id="1.10.10.10:FF:000056">
    <property type="entry name" value="IclR family transcriptional regulator"/>
    <property type="match status" value="1"/>
</dbReference>
<dbReference type="InterPro" id="IPR005471">
    <property type="entry name" value="Tscrpt_reg_IclR_N"/>
</dbReference>
<comment type="function">
    <text evidence="4">May be an activator protein for the gylABX operon.</text>
</comment>
<dbReference type="RefSeq" id="WP_027295908.1">
    <property type="nucleotide sequence ID" value="NZ_QGQD01000036.1"/>
</dbReference>
<dbReference type="Gene3D" id="3.30.450.40">
    <property type="match status" value="1"/>
</dbReference>
<dbReference type="GO" id="GO:0045892">
    <property type="term" value="P:negative regulation of DNA-templated transcription"/>
    <property type="evidence" value="ECO:0007669"/>
    <property type="project" value="TreeGrafter"/>
</dbReference>
<dbReference type="PROSITE" id="PS51078">
    <property type="entry name" value="ICLR_ED"/>
    <property type="match status" value="1"/>
</dbReference>
<dbReference type="Pfam" id="PF09339">
    <property type="entry name" value="HTH_IclR"/>
    <property type="match status" value="1"/>
</dbReference>
<sequence>MSEEQKNPIQSADRIFMVLETLAGTGPIGLVDLSTRIGLHKSTVHRLLLSLICMGYVAQDENNKYRLTYKLMEISSRALAGMDEVTIAHPYLEKLANECRETVHLVECRGCEVVYIDKVTPIIRNDSAIRMASQIGLSRPMYSSGVGKAILAQLPEEEVKFIWENSIIEKKTEYTIISLEDLMDELKKIRERGYALDNEENEIGVRCIAACIFDYRGKVKNAFSISAPAIKMTDARIDELAEKVLGVREQLSREFGYRESTNG</sequence>
<dbReference type="InterPro" id="IPR036390">
    <property type="entry name" value="WH_DNA-bd_sf"/>
</dbReference>
<feature type="domain" description="IclR-ED" evidence="7">
    <location>
        <begin position="70"/>
        <end position="257"/>
    </location>
</feature>
<protein>
    <recommendedName>
        <fullName evidence="5">Glycerol operon regulatory protein</fullName>
    </recommendedName>
</protein>
<keyword evidence="1" id="KW-0805">Transcription regulation</keyword>
<keyword evidence="9" id="KW-1185">Reference proteome</keyword>
<evidence type="ECO:0000313" key="9">
    <source>
        <dbReference type="Proteomes" id="UP000306509"/>
    </source>
</evidence>
<dbReference type="Proteomes" id="UP000306509">
    <property type="component" value="Unassembled WGS sequence"/>
</dbReference>
<dbReference type="SMART" id="SM00346">
    <property type="entry name" value="HTH_ICLR"/>
    <property type="match status" value="1"/>
</dbReference>
<evidence type="ECO:0000259" key="6">
    <source>
        <dbReference type="PROSITE" id="PS51077"/>
    </source>
</evidence>
<dbReference type="EMBL" id="QGQD01000036">
    <property type="protein sequence ID" value="TLD01591.1"/>
    <property type="molecule type" value="Genomic_DNA"/>
</dbReference>
<dbReference type="STRING" id="180332.GCA_000797495_04715"/>
<comment type="caution">
    <text evidence="8">The sequence shown here is derived from an EMBL/GenBank/DDBJ whole genome shotgun (WGS) entry which is preliminary data.</text>
</comment>
<keyword evidence="2" id="KW-0238">DNA-binding</keyword>
<evidence type="ECO:0000256" key="4">
    <source>
        <dbReference type="ARBA" id="ARBA00058938"/>
    </source>
</evidence>
<evidence type="ECO:0000256" key="3">
    <source>
        <dbReference type="ARBA" id="ARBA00023163"/>
    </source>
</evidence>
<gene>
    <name evidence="8" type="primary">kdgR_2</name>
    <name evidence="8" type="ORF">DSM106044_01572</name>
</gene>
<dbReference type="PANTHER" id="PTHR30136:SF24">
    <property type="entry name" value="HTH-TYPE TRANSCRIPTIONAL REPRESSOR ALLR"/>
    <property type="match status" value="1"/>
</dbReference>
<dbReference type="Gene3D" id="1.10.10.10">
    <property type="entry name" value="Winged helix-like DNA-binding domain superfamily/Winged helix DNA-binding domain"/>
    <property type="match status" value="1"/>
</dbReference>
<dbReference type="GO" id="GO:0003677">
    <property type="term" value="F:DNA binding"/>
    <property type="evidence" value="ECO:0007669"/>
    <property type="project" value="UniProtKB-KW"/>
</dbReference>
<reference evidence="8 9" key="1">
    <citation type="journal article" date="2019" name="Anaerobe">
        <title>Detection of Robinsoniella peoriensis in multiple bone samples of a trauma patient.</title>
        <authorList>
            <person name="Schrottner P."/>
            <person name="Hartwich K."/>
            <person name="Bunk B."/>
            <person name="Schober I."/>
            <person name="Helbig S."/>
            <person name="Rudolph W.W."/>
            <person name="Gunzer F."/>
        </authorList>
    </citation>
    <scope>NUCLEOTIDE SEQUENCE [LARGE SCALE GENOMIC DNA]</scope>
    <source>
        <strain evidence="8 9">DSM 106044</strain>
    </source>
</reference>
<evidence type="ECO:0000313" key="8">
    <source>
        <dbReference type="EMBL" id="TLD01591.1"/>
    </source>
</evidence>
<accession>A0A4U8Q9G9</accession>
<proteinExistence type="predicted"/>
<evidence type="ECO:0000259" key="7">
    <source>
        <dbReference type="PROSITE" id="PS51078"/>
    </source>
</evidence>
<name>A0A4U8Q9G9_9FIRM</name>
<evidence type="ECO:0000256" key="1">
    <source>
        <dbReference type="ARBA" id="ARBA00023015"/>
    </source>
</evidence>
<dbReference type="InterPro" id="IPR050707">
    <property type="entry name" value="HTH_MetabolicPath_Reg"/>
</dbReference>
<organism evidence="8 9">
    <name type="scientific">Robinsoniella peoriensis</name>
    <dbReference type="NCBI Taxonomy" id="180332"/>
    <lineage>
        <taxon>Bacteria</taxon>
        <taxon>Bacillati</taxon>
        <taxon>Bacillota</taxon>
        <taxon>Clostridia</taxon>
        <taxon>Lachnospirales</taxon>
        <taxon>Lachnospiraceae</taxon>
        <taxon>Robinsoniella</taxon>
    </lineage>
</organism>
<dbReference type="SUPFAM" id="SSF55781">
    <property type="entry name" value="GAF domain-like"/>
    <property type="match status" value="1"/>
</dbReference>
<dbReference type="AlphaFoldDB" id="A0A4U8Q9G9"/>
<evidence type="ECO:0000256" key="2">
    <source>
        <dbReference type="ARBA" id="ARBA00023125"/>
    </source>
</evidence>
<dbReference type="InterPro" id="IPR029016">
    <property type="entry name" value="GAF-like_dom_sf"/>
</dbReference>
<dbReference type="PANTHER" id="PTHR30136">
    <property type="entry name" value="HELIX-TURN-HELIX TRANSCRIPTIONAL REGULATOR, ICLR FAMILY"/>
    <property type="match status" value="1"/>
</dbReference>